<dbReference type="Proteomes" id="UP000515160">
    <property type="component" value="Chromosome 2L"/>
</dbReference>
<dbReference type="PANTHER" id="PTHR10704:SF44">
    <property type="entry name" value="LD35051P-RELATED"/>
    <property type="match status" value="1"/>
</dbReference>
<sequence length="375" mass="43208">MLRLQFMISLNMVNRGTKFTGVCIAIYLIYALFVFVILPMLMPNPVAMSRSMLAQQTRHLGDLSKYSLETGGKPVRSMLVSFRGSGALKLLDYLTRQPGNYHHFSPLIAYRNRITQKSRIERALNELVSLYNCDYNNSLPMLRWMKTPSFKNFYGMQWKTCVAYTSEVCWNPEIMANICRIFPFINMSVYNLGLKYLSVLLRRKDLNLRILLLIRDPRGTMASRSNRAWCSGKPECSQPNDLCASMVDDYSIAEQLLHDYPDRFSIIRYEELAMDPSSGLKKIFDFYGLPMKTTEDKFKLKLSSVGLEKTNSLLFERPMEWMDTLLPQDVEKIENVCEEAMNLWGYNPIAQIANSSSGTFVALKTMPIFLKPNLK</sequence>
<dbReference type="PANTHER" id="PTHR10704">
    <property type="entry name" value="CARBOHYDRATE SULFOTRANSFERASE"/>
    <property type="match status" value="1"/>
</dbReference>
<evidence type="ECO:0000313" key="3">
    <source>
        <dbReference type="Proteomes" id="UP000515160"/>
    </source>
</evidence>
<feature type="domain" description="Sulfotransferase" evidence="2">
    <location>
        <begin position="203"/>
        <end position="343"/>
    </location>
</feature>
<evidence type="ECO:0000313" key="4">
    <source>
        <dbReference type="RefSeq" id="XP_034097553.2"/>
    </source>
</evidence>
<dbReference type="SUPFAM" id="SSF52540">
    <property type="entry name" value="P-loop containing nucleoside triphosphate hydrolases"/>
    <property type="match status" value="1"/>
</dbReference>
<dbReference type="GO" id="GO:0001517">
    <property type="term" value="F:N-acetylglucosamine 6-O-sulfotransferase activity"/>
    <property type="evidence" value="ECO:0007669"/>
    <property type="project" value="TreeGrafter"/>
</dbReference>
<dbReference type="GeneID" id="117563364"/>
<keyword evidence="1" id="KW-0812">Transmembrane</keyword>
<dbReference type="Gene3D" id="3.40.50.300">
    <property type="entry name" value="P-loop containing nucleotide triphosphate hydrolases"/>
    <property type="match status" value="1"/>
</dbReference>
<feature type="transmembrane region" description="Helical" evidence="1">
    <location>
        <begin position="21"/>
        <end position="42"/>
    </location>
</feature>
<proteinExistence type="predicted"/>
<evidence type="ECO:0000256" key="1">
    <source>
        <dbReference type="SAM" id="Phobius"/>
    </source>
</evidence>
<accession>A0A6P8WE77</accession>
<dbReference type="Pfam" id="PF00685">
    <property type="entry name" value="Sulfotransfer_1"/>
    <property type="match status" value="1"/>
</dbReference>
<dbReference type="InterPro" id="IPR051135">
    <property type="entry name" value="Gal/GlcNAc/GalNAc_ST"/>
</dbReference>
<dbReference type="InterPro" id="IPR000863">
    <property type="entry name" value="Sulfotransferase_dom"/>
</dbReference>
<dbReference type="OrthoDB" id="6138663at2759"/>
<gene>
    <name evidence="4" type="primary">LOC117563364</name>
</gene>
<dbReference type="GO" id="GO:0006044">
    <property type="term" value="P:N-acetylglucosamine metabolic process"/>
    <property type="evidence" value="ECO:0007669"/>
    <property type="project" value="TreeGrafter"/>
</dbReference>
<keyword evidence="3" id="KW-1185">Reference proteome</keyword>
<dbReference type="InterPro" id="IPR027417">
    <property type="entry name" value="P-loop_NTPase"/>
</dbReference>
<keyword evidence="1" id="KW-1133">Transmembrane helix</keyword>
<dbReference type="AlphaFoldDB" id="A0A6P8WE77"/>
<keyword evidence="1" id="KW-0472">Membrane</keyword>
<organism evidence="3 4">
    <name type="scientific">Drosophila albomicans</name>
    <name type="common">Fruit fly</name>
    <dbReference type="NCBI Taxonomy" id="7291"/>
    <lineage>
        <taxon>Eukaryota</taxon>
        <taxon>Metazoa</taxon>
        <taxon>Ecdysozoa</taxon>
        <taxon>Arthropoda</taxon>
        <taxon>Hexapoda</taxon>
        <taxon>Insecta</taxon>
        <taxon>Pterygota</taxon>
        <taxon>Neoptera</taxon>
        <taxon>Endopterygota</taxon>
        <taxon>Diptera</taxon>
        <taxon>Brachycera</taxon>
        <taxon>Muscomorpha</taxon>
        <taxon>Ephydroidea</taxon>
        <taxon>Drosophilidae</taxon>
        <taxon>Drosophila</taxon>
    </lineage>
</organism>
<name>A0A6P8WE77_DROAB</name>
<protein>
    <submittedName>
        <fullName evidence="4">LOW QUALITY PROTEIN: carbohydrate sulfotransferase 5</fullName>
    </submittedName>
</protein>
<dbReference type="GO" id="GO:0006790">
    <property type="term" value="P:sulfur compound metabolic process"/>
    <property type="evidence" value="ECO:0007669"/>
    <property type="project" value="TreeGrafter"/>
</dbReference>
<dbReference type="RefSeq" id="XP_034097553.2">
    <property type="nucleotide sequence ID" value="XM_034241662.2"/>
</dbReference>
<evidence type="ECO:0000259" key="2">
    <source>
        <dbReference type="Pfam" id="PF00685"/>
    </source>
</evidence>
<reference evidence="4" key="1">
    <citation type="submission" date="2025-08" db="UniProtKB">
        <authorList>
            <consortium name="RefSeq"/>
        </authorList>
    </citation>
    <scope>IDENTIFICATION</scope>
    <source>
        <strain evidence="4">15112-1751.03</strain>
        <tissue evidence="4">Whole Adult</tissue>
    </source>
</reference>